<evidence type="ECO:0000313" key="3">
    <source>
        <dbReference type="EMBL" id="CAL4986434.1"/>
    </source>
</evidence>
<evidence type="ECO:0008006" key="5">
    <source>
        <dbReference type="Google" id="ProtNLM"/>
    </source>
</evidence>
<feature type="region of interest" description="Disordered" evidence="2">
    <location>
        <begin position="1"/>
        <end position="72"/>
    </location>
</feature>
<sequence length="494" mass="55807">MYFNTPAVHVDKNKSKQRNTQDSDSEYDPLRDDTTEGDLFENNAKGSKEKTCKKTKRQTSYLPPGGLKFRSRKRVFPDMPSTRHTNSQERIAQADASLAPSEVHVPNVSQASLTSEVPVPNGDDGLNLPCDNTHMTDKAAGHNEDTIAQHEDNIIMADGADDITHSGGQNQMNNEGEEEEWNRGVNMGHGLQRLTRARRSRLPIVIAEGKIRPVVPIIAAKWATECNIIVRNHIPVLTHWSKYKRRHDLTKMFQDKLSAKFDMDTTDLIIKKACMGMMNNAVRQQRYRLKKEFFNPFPLHLVPKTSPIKCISDQQWLDLVESWKTPEQMEICQINKENRGNVQLHQTTGSQSYTVFVENIGDKYNDHEPDASDLFKDCHYSKKKKGFTPAVQDTIAQMENRLSTTTEGEPAPKSADQVVADVLSEKTRKNRFLHNVGIKIAQPTSSEQNGGVPDLQAENVELRSIVNAQHGQIDDLTKKQAELEAKLELYLSQV</sequence>
<protein>
    <recommendedName>
        <fullName evidence="5">Transposase</fullName>
    </recommendedName>
</protein>
<keyword evidence="4" id="KW-1185">Reference proteome</keyword>
<dbReference type="EMBL" id="OZ075133">
    <property type="protein sequence ID" value="CAL4986434.1"/>
    <property type="molecule type" value="Genomic_DNA"/>
</dbReference>
<reference evidence="4" key="1">
    <citation type="submission" date="2024-06" db="EMBL/GenBank/DDBJ databases">
        <authorList>
            <person name="Ryan C."/>
        </authorList>
    </citation>
    <scope>NUCLEOTIDE SEQUENCE [LARGE SCALE GENOMIC DNA]</scope>
</reference>
<evidence type="ECO:0000256" key="1">
    <source>
        <dbReference type="SAM" id="Coils"/>
    </source>
</evidence>
<name>A0ABC9ASQ7_9POAL</name>
<keyword evidence="1" id="KW-0175">Coiled coil</keyword>
<dbReference type="Proteomes" id="UP001497457">
    <property type="component" value="Chromosome 23rd"/>
</dbReference>
<accession>A0ABC9ASQ7</accession>
<dbReference type="InterPro" id="IPR004252">
    <property type="entry name" value="Probable_transposase_24"/>
</dbReference>
<proteinExistence type="predicted"/>
<organism evidence="3 4">
    <name type="scientific">Urochloa decumbens</name>
    <dbReference type="NCBI Taxonomy" id="240449"/>
    <lineage>
        <taxon>Eukaryota</taxon>
        <taxon>Viridiplantae</taxon>
        <taxon>Streptophyta</taxon>
        <taxon>Embryophyta</taxon>
        <taxon>Tracheophyta</taxon>
        <taxon>Spermatophyta</taxon>
        <taxon>Magnoliopsida</taxon>
        <taxon>Liliopsida</taxon>
        <taxon>Poales</taxon>
        <taxon>Poaceae</taxon>
        <taxon>PACMAD clade</taxon>
        <taxon>Panicoideae</taxon>
        <taxon>Panicodae</taxon>
        <taxon>Paniceae</taxon>
        <taxon>Melinidinae</taxon>
        <taxon>Urochloa</taxon>
    </lineage>
</organism>
<dbReference type="PANTHER" id="PTHR33063:SF13">
    <property type="entry name" value="OS02G0583500 PROTEIN"/>
    <property type="match status" value="1"/>
</dbReference>
<feature type="coiled-coil region" evidence="1">
    <location>
        <begin position="466"/>
        <end position="493"/>
    </location>
</feature>
<dbReference type="Pfam" id="PF03004">
    <property type="entry name" value="Transposase_24"/>
    <property type="match status" value="1"/>
</dbReference>
<evidence type="ECO:0000256" key="2">
    <source>
        <dbReference type="SAM" id="MobiDB-lite"/>
    </source>
</evidence>
<reference evidence="3 4" key="2">
    <citation type="submission" date="2024-10" db="EMBL/GenBank/DDBJ databases">
        <authorList>
            <person name="Ryan C."/>
        </authorList>
    </citation>
    <scope>NUCLEOTIDE SEQUENCE [LARGE SCALE GENOMIC DNA]</scope>
</reference>
<dbReference type="AlphaFoldDB" id="A0ABC9ASQ7"/>
<dbReference type="PANTHER" id="PTHR33063">
    <property type="entry name" value="OS02G0583500 PROTEIN"/>
    <property type="match status" value="1"/>
</dbReference>
<evidence type="ECO:0000313" key="4">
    <source>
        <dbReference type="Proteomes" id="UP001497457"/>
    </source>
</evidence>
<gene>
    <name evidence="3" type="ORF">URODEC1_LOCUS58393</name>
</gene>